<protein>
    <submittedName>
        <fullName evidence="2">Uncharacterized protein</fullName>
    </submittedName>
</protein>
<feature type="region of interest" description="Disordered" evidence="1">
    <location>
        <begin position="50"/>
        <end position="121"/>
    </location>
</feature>
<gene>
    <name evidence="2" type="ORF">MRATA1EN1_LOCUS7250</name>
</gene>
<feature type="compositionally biased region" description="Low complexity" evidence="1">
    <location>
        <begin position="76"/>
        <end position="87"/>
    </location>
</feature>
<name>A0ABN8Y9Q4_RANTA</name>
<dbReference type="Proteomes" id="UP001176941">
    <property type="component" value="Chromosome 16"/>
</dbReference>
<organism evidence="2 3">
    <name type="scientific">Rangifer tarandus platyrhynchus</name>
    <name type="common">Svalbard reindeer</name>
    <dbReference type="NCBI Taxonomy" id="3082113"/>
    <lineage>
        <taxon>Eukaryota</taxon>
        <taxon>Metazoa</taxon>
        <taxon>Chordata</taxon>
        <taxon>Craniata</taxon>
        <taxon>Vertebrata</taxon>
        <taxon>Euteleostomi</taxon>
        <taxon>Mammalia</taxon>
        <taxon>Eutheria</taxon>
        <taxon>Laurasiatheria</taxon>
        <taxon>Artiodactyla</taxon>
        <taxon>Ruminantia</taxon>
        <taxon>Pecora</taxon>
        <taxon>Cervidae</taxon>
        <taxon>Odocoileinae</taxon>
        <taxon>Rangifer</taxon>
    </lineage>
</organism>
<feature type="compositionally biased region" description="Basic and acidic residues" evidence="1">
    <location>
        <begin position="112"/>
        <end position="121"/>
    </location>
</feature>
<keyword evidence="3" id="KW-1185">Reference proteome</keyword>
<proteinExistence type="predicted"/>
<reference evidence="2" key="1">
    <citation type="submission" date="2023-04" db="EMBL/GenBank/DDBJ databases">
        <authorList>
            <consortium name="ELIXIR-Norway"/>
        </authorList>
    </citation>
    <scope>NUCLEOTIDE SEQUENCE [LARGE SCALE GENOMIC DNA]</scope>
</reference>
<feature type="compositionally biased region" description="Basic residues" evidence="1">
    <location>
        <begin position="65"/>
        <end position="75"/>
    </location>
</feature>
<evidence type="ECO:0000313" key="2">
    <source>
        <dbReference type="EMBL" id="CAI9158288.1"/>
    </source>
</evidence>
<accession>A0ABN8Y9Q4</accession>
<sequence length="121" mass="13229">MALLRPVERNCGPGSPGRVSRLVEAWRVRTLLCPGGREPAPLAASLRLRSTLRPADAQPGPPRCARARAPRRRAPRSPQSARPRGAAGTTRQTRVQLSGHLLPELHLGSCPQRRDRQRPSS</sequence>
<evidence type="ECO:0000313" key="3">
    <source>
        <dbReference type="Proteomes" id="UP001176941"/>
    </source>
</evidence>
<evidence type="ECO:0000256" key="1">
    <source>
        <dbReference type="SAM" id="MobiDB-lite"/>
    </source>
</evidence>
<dbReference type="EMBL" id="OX459952">
    <property type="protein sequence ID" value="CAI9158288.1"/>
    <property type="molecule type" value="Genomic_DNA"/>
</dbReference>